<evidence type="ECO:0000256" key="6">
    <source>
        <dbReference type="ARBA" id="ARBA00022840"/>
    </source>
</evidence>
<dbReference type="UniPathway" id="UPA00077">
    <property type="reaction ID" value="UER00155"/>
</dbReference>
<dbReference type="AlphaFoldDB" id="A0A644W4A6"/>
<evidence type="ECO:0000256" key="7">
    <source>
        <dbReference type="ARBA" id="ARBA00022909"/>
    </source>
</evidence>
<evidence type="ECO:0000256" key="3">
    <source>
        <dbReference type="ARBA" id="ARBA00022679"/>
    </source>
</evidence>
<dbReference type="CDD" id="cd00483">
    <property type="entry name" value="HPPK"/>
    <property type="match status" value="1"/>
</dbReference>
<dbReference type="EMBL" id="VSSQ01000614">
    <property type="protein sequence ID" value="MPL98541.1"/>
    <property type="molecule type" value="Genomic_DNA"/>
</dbReference>
<dbReference type="GO" id="GO:0046656">
    <property type="term" value="P:folic acid biosynthetic process"/>
    <property type="evidence" value="ECO:0007669"/>
    <property type="project" value="UniProtKB-KW"/>
</dbReference>
<evidence type="ECO:0000256" key="5">
    <source>
        <dbReference type="ARBA" id="ARBA00022777"/>
    </source>
</evidence>
<organism evidence="9">
    <name type="scientific">bioreactor metagenome</name>
    <dbReference type="NCBI Taxonomy" id="1076179"/>
    <lineage>
        <taxon>unclassified sequences</taxon>
        <taxon>metagenomes</taxon>
        <taxon>ecological metagenomes</taxon>
    </lineage>
</organism>
<dbReference type="GO" id="GO:0046654">
    <property type="term" value="P:tetrahydrofolate biosynthetic process"/>
    <property type="evidence" value="ECO:0007669"/>
    <property type="project" value="UniProtKB-UniPathway"/>
</dbReference>
<keyword evidence="7" id="KW-0289">Folate biosynthesis</keyword>
<dbReference type="GO" id="GO:0003848">
    <property type="term" value="F:2-amino-4-hydroxy-6-hydroxymethyldihydropteridine diphosphokinase activity"/>
    <property type="evidence" value="ECO:0007669"/>
    <property type="project" value="UniProtKB-EC"/>
</dbReference>
<keyword evidence="5" id="KW-0418">Kinase</keyword>
<evidence type="ECO:0000313" key="9">
    <source>
        <dbReference type="EMBL" id="MPL98541.1"/>
    </source>
</evidence>
<comment type="pathway">
    <text evidence="1">Cofactor biosynthesis; tetrahydrofolate biosynthesis; 2-amino-4-hydroxy-6-hydroxymethyl-7,8-dihydropteridine diphosphate from 7,8-dihydroneopterin triphosphate: step 4/4.</text>
</comment>
<feature type="domain" description="7,8-dihydro-6-hydroxymethylpterin-pyrophosphokinase" evidence="8">
    <location>
        <begin position="7"/>
        <end position="137"/>
    </location>
</feature>
<evidence type="ECO:0000256" key="1">
    <source>
        <dbReference type="ARBA" id="ARBA00005051"/>
    </source>
</evidence>
<dbReference type="SUPFAM" id="SSF55083">
    <property type="entry name" value="6-hydroxymethyl-7,8-dihydropterin pyrophosphokinase, HPPK"/>
    <property type="match status" value="1"/>
</dbReference>
<comment type="caution">
    <text evidence="9">The sequence shown here is derived from an EMBL/GenBank/DDBJ whole genome shotgun (WGS) entry which is preliminary data.</text>
</comment>
<dbReference type="InterPro" id="IPR035907">
    <property type="entry name" value="Hppk_sf"/>
</dbReference>
<proteinExistence type="predicted"/>
<evidence type="ECO:0000256" key="2">
    <source>
        <dbReference type="ARBA" id="ARBA00013253"/>
    </source>
</evidence>
<evidence type="ECO:0000256" key="4">
    <source>
        <dbReference type="ARBA" id="ARBA00022741"/>
    </source>
</evidence>
<protein>
    <recommendedName>
        <fullName evidence="2">2-amino-4-hydroxy-6-hydroxymethyldihydropteridine diphosphokinase</fullName>
        <ecNumber evidence="2">2.7.6.3</ecNumber>
    </recommendedName>
</protein>
<dbReference type="EC" id="2.7.6.3" evidence="2"/>
<reference evidence="9" key="1">
    <citation type="submission" date="2019-08" db="EMBL/GenBank/DDBJ databases">
        <authorList>
            <person name="Kucharzyk K."/>
            <person name="Murdoch R.W."/>
            <person name="Higgins S."/>
            <person name="Loffler F."/>
        </authorList>
    </citation>
    <scope>NUCLEOTIDE SEQUENCE</scope>
</reference>
<keyword evidence="6" id="KW-0067">ATP-binding</keyword>
<gene>
    <name evidence="9" type="primary">sulD_5</name>
    <name evidence="9" type="ORF">SDC9_44747</name>
</gene>
<sequence>MSFHKVYLSLGSNDGAREEQLRMAIEAIGKLVGKVIKVSRIYEGEPIGFESDKRFLNLCLELKTEDGPSQLLLKLEAIEVKLGRLKPSIFSEYTDRTIDLDIIFFDEIAISSKDLTIPHPRMHERRFVLEPLAELCPDFIHPVLKKTVQELLHECPDESKLTVTLGR</sequence>
<name>A0A644W4A6_9ZZZZ</name>
<dbReference type="Gene3D" id="3.30.70.560">
    <property type="entry name" value="7,8-Dihydro-6-hydroxymethylpterin-pyrophosphokinase HPPK"/>
    <property type="match status" value="1"/>
</dbReference>
<accession>A0A644W4A6</accession>
<dbReference type="InterPro" id="IPR000550">
    <property type="entry name" value="Hppk"/>
</dbReference>
<keyword evidence="4" id="KW-0547">Nucleotide-binding</keyword>
<keyword evidence="3" id="KW-0808">Transferase</keyword>
<dbReference type="GO" id="GO:0005524">
    <property type="term" value="F:ATP binding"/>
    <property type="evidence" value="ECO:0007669"/>
    <property type="project" value="UniProtKB-KW"/>
</dbReference>
<dbReference type="NCBIfam" id="TIGR01498">
    <property type="entry name" value="folK"/>
    <property type="match status" value="1"/>
</dbReference>
<dbReference type="PANTHER" id="PTHR43071:SF1">
    <property type="entry name" value="2-AMINO-4-HYDROXY-6-HYDROXYMETHYLDIHYDROPTERIDINE PYROPHOSPHOKINASE"/>
    <property type="match status" value="1"/>
</dbReference>
<evidence type="ECO:0000259" key="8">
    <source>
        <dbReference type="Pfam" id="PF01288"/>
    </source>
</evidence>
<dbReference type="GO" id="GO:0016301">
    <property type="term" value="F:kinase activity"/>
    <property type="evidence" value="ECO:0007669"/>
    <property type="project" value="UniProtKB-KW"/>
</dbReference>
<dbReference type="PANTHER" id="PTHR43071">
    <property type="entry name" value="2-AMINO-4-HYDROXY-6-HYDROXYMETHYLDIHYDROPTERIDINE PYROPHOSPHOKINASE"/>
    <property type="match status" value="1"/>
</dbReference>
<dbReference type="Pfam" id="PF01288">
    <property type="entry name" value="HPPK"/>
    <property type="match status" value="1"/>
</dbReference>